<proteinExistence type="predicted"/>
<evidence type="ECO:0000313" key="7">
    <source>
        <dbReference type="Proteomes" id="UP000722336"/>
    </source>
</evidence>
<protein>
    <submittedName>
        <fullName evidence="6">Glycosyl transferase family protein</fullName>
    </submittedName>
</protein>
<evidence type="ECO:0000313" key="6">
    <source>
        <dbReference type="EMBL" id="MBV7255621.1"/>
    </source>
</evidence>
<keyword evidence="5" id="KW-0812">Transmembrane</keyword>
<dbReference type="GO" id="GO:0016740">
    <property type="term" value="F:transferase activity"/>
    <property type="evidence" value="ECO:0007669"/>
    <property type="project" value="UniProtKB-KW"/>
</dbReference>
<comment type="caution">
    <text evidence="6">The sequence shown here is derived from an EMBL/GenBank/DDBJ whole genome shotgun (WGS) entry which is preliminary data.</text>
</comment>
<dbReference type="NCBIfam" id="NF011307">
    <property type="entry name" value="PRK14716.1-5"/>
    <property type="match status" value="1"/>
</dbReference>
<keyword evidence="5" id="KW-0472">Membrane</keyword>
<dbReference type="RefSeq" id="WP_218443968.1">
    <property type="nucleotide sequence ID" value="NZ_JAGSPA010000001.1"/>
</dbReference>
<reference evidence="6 7" key="1">
    <citation type="submission" date="2021-04" db="EMBL/GenBank/DDBJ databases">
        <authorList>
            <person name="Pira H."/>
            <person name="Risdian C."/>
            <person name="Wink J."/>
        </authorList>
    </citation>
    <scope>NUCLEOTIDE SEQUENCE [LARGE SCALE GENOMIC DNA]</scope>
    <source>
        <strain evidence="6 7">WHA3</strain>
    </source>
</reference>
<dbReference type="Pfam" id="PF13641">
    <property type="entry name" value="Glyco_tranf_2_3"/>
    <property type="match status" value="1"/>
</dbReference>
<evidence type="ECO:0000256" key="1">
    <source>
        <dbReference type="ARBA" id="ARBA00004141"/>
    </source>
</evidence>
<accession>A0ABS6SBC3</accession>
<keyword evidence="7" id="KW-1185">Reference proteome</keyword>
<feature type="transmembrane region" description="Helical" evidence="5">
    <location>
        <begin position="348"/>
        <end position="369"/>
    </location>
</feature>
<dbReference type="InterPro" id="IPR050321">
    <property type="entry name" value="Glycosyltr_2/OpgH_subfam"/>
</dbReference>
<keyword evidence="2" id="KW-0328">Glycosyltransferase</keyword>
<evidence type="ECO:0000256" key="3">
    <source>
        <dbReference type="ARBA" id="ARBA00022679"/>
    </source>
</evidence>
<keyword evidence="4 5" id="KW-1133">Transmembrane helix</keyword>
<keyword evidence="3 6" id="KW-0808">Transferase</keyword>
<name>A0ABS6SBC3_9SPHN</name>
<dbReference type="PANTHER" id="PTHR43867:SF2">
    <property type="entry name" value="CELLULOSE SYNTHASE CATALYTIC SUBUNIT A [UDP-FORMING]"/>
    <property type="match status" value="1"/>
</dbReference>
<dbReference type="Proteomes" id="UP000722336">
    <property type="component" value="Unassembled WGS sequence"/>
</dbReference>
<evidence type="ECO:0000256" key="5">
    <source>
        <dbReference type="SAM" id="Phobius"/>
    </source>
</evidence>
<gene>
    <name evidence="6" type="ORF">KCG44_02345</name>
</gene>
<evidence type="ECO:0000256" key="4">
    <source>
        <dbReference type="ARBA" id="ARBA00022989"/>
    </source>
</evidence>
<evidence type="ECO:0000256" key="2">
    <source>
        <dbReference type="ARBA" id="ARBA00022676"/>
    </source>
</evidence>
<organism evidence="6 7">
    <name type="scientific">Pacificimonas pallii</name>
    <dbReference type="NCBI Taxonomy" id="2827236"/>
    <lineage>
        <taxon>Bacteria</taxon>
        <taxon>Pseudomonadati</taxon>
        <taxon>Pseudomonadota</taxon>
        <taxon>Alphaproteobacteria</taxon>
        <taxon>Sphingomonadales</taxon>
        <taxon>Sphingosinicellaceae</taxon>
        <taxon>Pacificimonas</taxon>
    </lineage>
</organism>
<dbReference type="EMBL" id="JAGSPA010000001">
    <property type="protein sequence ID" value="MBV7255621.1"/>
    <property type="molecule type" value="Genomic_DNA"/>
</dbReference>
<feature type="transmembrane region" description="Helical" evidence="5">
    <location>
        <begin position="389"/>
        <end position="406"/>
    </location>
</feature>
<sequence>MDGSTLDAALFWAYFWVVTREFLFIAAIGIVVFGIDEIIVDLIYLGTSLKKKLVTYRRHARWTVSNIPVQQPEGRFAIFIPAWDESEVIAPMLRRLTSIMDHGNYDVFIGVYPNDPDTLAAVTAVGNARIRIVMNDRDGPTTKADCLNRIWEVMSAQEQAGGFTYKGIVLHDAEDVVHAAEMRIFDYLMPRFAMVQLPVIPLRDNNSRWISGHYQDEFAEHHGKTLVVRETLGAAIPSAGVACAFDREVLGELAAESGAGPFDADSLTEDYELGMALSRRRRGIFVRLPEKDGSGAVATREHFPADLESALRQKTRWLLGIAFQSWDRLGWKGTLADKYMMLRDRKPMMNAIIIFIAYIASILFAVTIVARWLDPVAARLPSVIPEGSFIAFLILLATISVLWRLFMRFWFTTSVYGLVDGLLSIPRVIIANVVGMLAARRALWRYAALVFTGKALAWEKTAHRFPDEKARHG</sequence>
<dbReference type="PANTHER" id="PTHR43867">
    <property type="entry name" value="CELLULOSE SYNTHASE CATALYTIC SUBUNIT A [UDP-FORMING]"/>
    <property type="match status" value="1"/>
</dbReference>
<comment type="subcellular location">
    <subcellularLocation>
        <location evidence="1">Membrane</location>
        <topology evidence="1">Multi-pass membrane protein</topology>
    </subcellularLocation>
</comment>
<feature type="transmembrane region" description="Helical" evidence="5">
    <location>
        <begin position="22"/>
        <end position="45"/>
    </location>
</feature>